<reference evidence="7" key="1">
    <citation type="submission" date="2020-10" db="EMBL/GenBank/DDBJ databases">
        <authorList>
            <person name="Gilroy R."/>
        </authorList>
    </citation>
    <scope>NUCLEOTIDE SEQUENCE</scope>
    <source>
        <strain evidence="7">ChiSjej3B21-11622</strain>
    </source>
</reference>
<reference evidence="7" key="2">
    <citation type="journal article" date="2021" name="PeerJ">
        <title>Extensive microbial diversity within the chicken gut microbiome revealed by metagenomics and culture.</title>
        <authorList>
            <person name="Gilroy R."/>
            <person name="Ravi A."/>
            <person name="Getino M."/>
            <person name="Pursley I."/>
            <person name="Horton D.L."/>
            <person name="Alikhan N.F."/>
            <person name="Baker D."/>
            <person name="Gharbi K."/>
            <person name="Hall N."/>
            <person name="Watson M."/>
            <person name="Adriaenssens E.M."/>
            <person name="Foster-Nyarko E."/>
            <person name="Jarju S."/>
            <person name="Secka A."/>
            <person name="Antonio M."/>
            <person name="Oren A."/>
            <person name="Chaudhuri R.R."/>
            <person name="La Ragione R."/>
            <person name="Hildebrand F."/>
            <person name="Pallen M.J."/>
        </authorList>
    </citation>
    <scope>NUCLEOTIDE SEQUENCE</scope>
    <source>
        <strain evidence="7">ChiSjej3B21-11622</strain>
    </source>
</reference>
<dbReference type="GO" id="GO:0006352">
    <property type="term" value="P:DNA-templated transcription initiation"/>
    <property type="evidence" value="ECO:0007669"/>
    <property type="project" value="InterPro"/>
</dbReference>
<dbReference type="EMBL" id="DVFT01000028">
    <property type="protein sequence ID" value="HIQ95350.1"/>
    <property type="molecule type" value="Genomic_DNA"/>
</dbReference>
<evidence type="ECO:0000259" key="6">
    <source>
        <dbReference type="Pfam" id="PF04542"/>
    </source>
</evidence>
<accession>A0A9D0ZTX2</accession>
<dbReference type="GO" id="GO:0003677">
    <property type="term" value="F:DNA binding"/>
    <property type="evidence" value="ECO:0007669"/>
    <property type="project" value="UniProtKB-KW"/>
</dbReference>
<feature type="domain" description="RNA polymerase sigma-70 region 2" evidence="6">
    <location>
        <begin position="11"/>
        <end position="75"/>
    </location>
</feature>
<comment type="similarity">
    <text evidence="1">Belongs to the sigma-70 factor family. ECF subfamily.</text>
</comment>
<dbReference type="Proteomes" id="UP000886886">
    <property type="component" value="Unassembled WGS sequence"/>
</dbReference>
<proteinExistence type="inferred from homology"/>
<dbReference type="InterPro" id="IPR036388">
    <property type="entry name" value="WH-like_DNA-bd_sf"/>
</dbReference>
<keyword evidence="4" id="KW-0238">DNA-binding</keyword>
<evidence type="ECO:0000313" key="8">
    <source>
        <dbReference type="Proteomes" id="UP000886886"/>
    </source>
</evidence>
<name>A0A9D0ZTX2_9FIRM</name>
<evidence type="ECO:0000256" key="4">
    <source>
        <dbReference type="ARBA" id="ARBA00023125"/>
    </source>
</evidence>
<dbReference type="InterPro" id="IPR039425">
    <property type="entry name" value="RNA_pol_sigma-70-like"/>
</dbReference>
<dbReference type="PANTHER" id="PTHR43133:SF8">
    <property type="entry name" value="RNA POLYMERASE SIGMA FACTOR HI_1459-RELATED"/>
    <property type="match status" value="1"/>
</dbReference>
<protein>
    <submittedName>
        <fullName evidence="7">Sigma-70 family RNA polymerase sigma factor</fullName>
    </submittedName>
</protein>
<evidence type="ECO:0000256" key="3">
    <source>
        <dbReference type="ARBA" id="ARBA00023082"/>
    </source>
</evidence>
<dbReference type="GO" id="GO:0016987">
    <property type="term" value="F:sigma factor activity"/>
    <property type="evidence" value="ECO:0007669"/>
    <property type="project" value="UniProtKB-KW"/>
</dbReference>
<dbReference type="Pfam" id="PF04542">
    <property type="entry name" value="Sigma70_r2"/>
    <property type="match status" value="1"/>
</dbReference>
<organism evidence="7 8">
    <name type="scientific">Candidatus Limivivens merdigallinarum</name>
    <dbReference type="NCBI Taxonomy" id="2840859"/>
    <lineage>
        <taxon>Bacteria</taxon>
        <taxon>Bacillati</taxon>
        <taxon>Bacillota</taxon>
        <taxon>Clostridia</taxon>
        <taxon>Lachnospirales</taxon>
        <taxon>Lachnospiraceae</taxon>
        <taxon>Lachnospiraceae incertae sedis</taxon>
        <taxon>Candidatus Limivivens</taxon>
    </lineage>
</organism>
<dbReference type="SUPFAM" id="SSF88946">
    <property type="entry name" value="Sigma2 domain of RNA polymerase sigma factors"/>
    <property type="match status" value="1"/>
</dbReference>
<dbReference type="InterPro" id="IPR007627">
    <property type="entry name" value="RNA_pol_sigma70_r2"/>
</dbReference>
<dbReference type="Gene3D" id="1.10.10.10">
    <property type="entry name" value="Winged helix-like DNA-binding domain superfamily/Winged helix DNA-binding domain"/>
    <property type="match status" value="1"/>
</dbReference>
<sequence>MTKEERFTEYYTNLSTVVYRYSLARAGDPELAKDATQHAFSEFFRFMDKVPDDIVKAWLFLCSKNKIIDECRKEATRQKVMSKTYRRETHIVSEDNTEALIDRMMQEQLSTRILCDLREKNESWYRIVVAVSVMEMSHDEAAEYLGISKQVLCAKLYRARQYLWKSFGKDYTEI</sequence>
<evidence type="ECO:0000256" key="2">
    <source>
        <dbReference type="ARBA" id="ARBA00023015"/>
    </source>
</evidence>
<keyword evidence="2" id="KW-0805">Transcription regulation</keyword>
<dbReference type="SUPFAM" id="SSF88659">
    <property type="entry name" value="Sigma3 and sigma4 domains of RNA polymerase sigma factors"/>
    <property type="match status" value="1"/>
</dbReference>
<comment type="caution">
    <text evidence="7">The sequence shown here is derived from an EMBL/GenBank/DDBJ whole genome shotgun (WGS) entry which is preliminary data.</text>
</comment>
<keyword evidence="5" id="KW-0804">Transcription</keyword>
<dbReference type="AlphaFoldDB" id="A0A9D0ZTX2"/>
<dbReference type="PANTHER" id="PTHR43133">
    <property type="entry name" value="RNA POLYMERASE ECF-TYPE SIGMA FACTO"/>
    <property type="match status" value="1"/>
</dbReference>
<dbReference type="InterPro" id="IPR013325">
    <property type="entry name" value="RNA_pol_sigma_r2"/>
</dbReference>
<evidence type="ECO:0000256" key="1">
    <source>
        <dbReference type="ARBA" id="ARBA00010641"/>
    </source>
</evidence>
<keyword evidence="3" id="KW-0731">Sigma factor</keyword>
<dbReference type="InterPro" id="IPR013324">
    <property type="entry name" value="RNA_pol_sigma_r3/r4-like"/>
</dbReference>
<gene>
    <name evidence="7" type="ORF">IAB26_02195</name>
</gene>
<evidence type="ECO:0000256" key="5">
    <source>
        <dbReference type="ARBA" id="ARBA00023163"/>
    </source>
</evidence>
<dbReference type="Gene3D" id="1.10.1740.10">
    <property type="match status" value="1"/>
</dbReference>
<evidence type="ECO:0000313" key="7">
    <source>
        <dbReference type="EMBL" id="HIQ95350.1"/>
    </source>
</evidence>